<dbReference type="Proteomes" id="UP000245845">
    <property type="component" value="Unassembled WGS sequence"/>
</dbReference>
<evidence type="ECO:0000313" key="6">
    <source>
        <dbReference type="Proteomes" id="UP000245845"/>
    </source>
</evidence>
<dbReference type="Gene3D" id="1.10.10.60">
    <property type="entry name" value="Homeodomain-like"/>
    <property type="match status" value="2"/>
</dbReference>
<keyword evidence="2 5" id="KW-0238">DNA-binding</keyword>
<dbReference type="RefSeq" id="WP_109731844.1">
    <property type="nucleotide sequence ID" value="NZ_BAAACK010000003.1"/>
</dbReference>
<dbReference type="PANTHER" id="PTHR46796:SF2">
    <property type="entry name" value="TRANSCRIPTIONAL REGULATORY PROTEIN"/>
    <property type="match status" value="1"/>
</dbReference>
<dbReference type="InterPro" id="IPR014710">
    <property type="entry name" value="RmlC-like_jellyroll"/>
</dbReference>
<dbReference type="Pfam" id="PF12833">
    <property type="entry name" value="HTH_18"/>
    <property type="match status" value="1"/>
</dbReference>
<dbReference type="InterPro" id="IPR018060">
    <property type="entry name" value="HTH_AraC"/>
</dbReference>
<dbReference type="Gene3D" id="2.60.120.10">
    <property type="entry name" value="Jelly Rolls"/>
    <property type="match status" value="1"/>
</dbReference>
<dbReference type="SUPFAM" id="SSF46689">
    <property type="entry name" value="Homeodomain-like"/>
    <property type="match status" value="2"/>
</dbReference>
<evidence type="ECO:0000313" key="5">
    <source>
        <dbReference type="EMBL" id="PWJ28666.1"/>
    </source>
</evidence>
<dbReference type="PANTHER" id="PTHR46796">
    <property type="entry name" value="HTH-TYPE TRANSCRIPTIONAL ACTIVATOR RHAS-RELATED"/>
    <property type="match status" value="1"/>
</dbReference>
<feature type="domain" description="HTH araC/xylS-type" evidence="4">
    <location>
        <begin position="173"/>
        <end position="270"/>
    </location>
</feature>
<accession>A0A2Y9BG71</accession>
<protein>
    <submittedName>
        <fullName evidence="5">AraC-like DNA-binding protein</fullName>
    </submittedName>
</protein>
<evidence type="ECO:0000256" key="2">
    <source>
        <dbReference type="ARBA" id="ARBA00023125"/>
    </source>
</evidence>
<dbReference type="OrthoDB" id="183331at2"/>
<dbReference type="InterPro" id="IPR037923">
    <property type="entry name" value="HTH-like"/>
</dbReference>
<reference evidence="5 6" key="1">
    <citation type="submission" date="2018-05" db="EMBL/GenBank/DDBJ databases">
        <title>The Hungate 1000. A catalogue of reference genomes from the rumen microbiome.</title>
        <authorList>
            <person name="Kelly W."/>
        </authorList>
    </citation>
    <scope>NUCLEOTIDE SEQUENCE [LARGE SCALE GENOMIC DNA]</scope>
    <source>
        <strain evidence="5 6">NLAE-zl-C242</strain>
    </source>
</reference>
<organism evidence="5 6">
    <name type="scientific">Faecalicatena orotica</name>
    <dbReference type="NCBI Taxonomy" id="1544"/>
    <lineage>
        <taxon>Bacteria</taxon>
        <taxon>Bacillati</taxon>
        <taxon>Bacillota</taxon>
        <taxon>Clostridia</taxon>
        <taxon>Lachnospirales</taxon>
        <taxon>Lachnospiraceae</taxon>
        <taxon>Faecalicatena</taxon>
    </lineage>
</organism>
<dbReference type="GO" id="GO:0043565">
    <property type="term" value="F:sequence-specific DNA binding"/>
    <property type="evidence" value="ECO:0007669"/>
    <property type="project" value="InterPro"/>
</dbReference>
<name>A0A2Y9BG71_9FIRM</name>
<dbReference type="EMBL" id="QGDL01000008">
    <property type="protein sequence ID" value="PWJ28666.1"/>
    <property type="molecule type" value="Genomic_DNA"/>
</dbReference>
<evidence type="ECO:0000256" key="1">
    <source>
        <dbReference type="ARBA" id="ARBA00023015"/>
    </source>
</evidence>
<dbReference type="InterPro" id="IPR050204">
    <property type="entry name" value="AraC_XylS_family_regulators"/>
</dbReference>
<dbReference type="SUPFAM" id="SSF51215">
    <property type="entry name" value="Regulatory protein AraC"/>
    <property type="match status" value="1"/>
</dbReference>
<evidence type="ECO:0000259" key="4">
    <source>
        <dbReference type="PROSITE" id="PS01124"/>
    </source>
</evidence>
<dbReference type="InterPro" id="IPR009057">
    <property type="entry name" value="Homeodomain-like_sf"/>
</dbReference>
<gene>
    <name evidence="5" type="ORF">A8806_108181</name>
</gene>
<dbReference type="AlphaFoldDB" id="A0A2Y9BG71"/>
<keyword evidence="3" id="KW-0804">Transcription</keyword>
<dbReference type="Pfam" id="PF02311">
    <property type="entry name" value="AraC_binding"/>
    <property type="match status" value="1"/>
</dbReference>
<dbReference type="SMART" id="SM00342">
    <property type="entry name" value="HTH_ARAC"/>
    <property type="match status" value="1"/>
</dbReference>
<dbReference type="CDD" id="cd07001">
    <property type="entry name" value="cupin_YbfI-like_N"/>
    <property type="match status" value="1"/>
</dbReference>
<proteinExistence type="predicted"/>
<evidence type="ECO:0000256" key="3">
    <source>
        <dbReference type="ARBA" id="ARBA00023163"/>
    </source>
</evidence>
<sequence length="287" mass="32901">MSGNQEQRHIYYDRDLGIEAYQLSGIVQKFPNHFHEYYVIGFIEGGKRHLWCKGQEYDLKAGDLILFNPRDNHYCAPIGRELLDYRAVNIHTDVMLSIAREITGKDYIPHFTQNVVYQSEIALSVAEVYEAMLLDMPKLKKEESLFCLIDQILQEYAAPFETAGDDGPGEKTKMLCSYMEQHLAENIALDDLASMIGAGKSYLLRSFTKEVGVSPYRYLQTIRIERAKKLLEQGIGPIDVAGMTGFSDQSHFTNYFKEFIGLTPKQYQRIFSDTLPAREIIIENEVN</sequence>
<dbReference type="GO" id="GO:0003700">
    <property type="term" value="F:DNA-binding transcription factor activity"/>
    <property type="evidence" value="ECO:0007669"/>
    <property type="project" value="InterPro"/>
</dbReference>
<dbReference type="PROSITE" id="PS01124">
    <property type="entry name" value="HTH_ARAC_FAMILY_2"/>
    <property type="match status" value="1"/>
</dbReference>
<comment type="caution">
    <text evidence="5">The sequence shown here is derived from an EMBL/GenBank/DDBJ whole genome shotgun (WGS) entry which is preliminary data.</text>
</comment>
<keyword evidence="6" id="KW-1185">Reference proteome</keyword>
<keyword evidence="1" id="KW-0805">Transcription regulation</keyword>
<dbReference type="InterPro" id="IPR003313">
    <property type="entry name" value="AraC-bd"/>
</dbReference>